<feature type="transmembrane region" description="Helical" evidence="3">
    <location>
        <begin position="66"/>
        <end position="88"/>
    </location>
</feature>
<dbReference type="InterPro" id="IPR002035">
    <property type="entry name" value="VWF_A"/>
</dbReference>
<dbReference type="InterPro" id="IPR036465">
    <property type="entry name" value="vWFA_dom_sf"/>
</dbReference>
<feature type="transmembrane region" description="Helical" evidence="3">
    <location>
        <begin position="20"/>
        <end position="38"/>
    </location>
</feature>
<evidence type="ECO:0000256" key="3">
    <source>
        <dbReference type="SAM" id="Phobius"/>
    </source>
</evidence>
<keyword evidence="3" id="KW-1133">Transmembrane helix</keyword>
<feature type="region of interest" description="Disordered" evidence="2">
    <location>
        <begin position="448"/>
        <end position="538"/>
    </location>
</feature>
<keyword evidence="1" id="KW-0802">TPR repeat</keyword>
<dbReference type="PANTHER" id="PTHR22550">
    <property type="entry name" value="SPORE GERMINATION PROTEIN"/>
    <property type="match status" value="1"/>
</dbReference>
<feature type="repeat" description="TPR" evidence="1">
    <location>
        <begin position="410"/>
        <end position="443"/>
    </location>
</feature>
<proteinExistence type="predicted"/>
<dbReference type="SMART" id="SM00327">
    <property type="entry name" value="VWA"/>
    <property type="match status" value="1"/>
</dbReference>
<dbReference type="PANTHER" id="PTHR22550:SF14">
    <property type="entry name" value="VWFA DOMAIN-CONTAINING PROTEIN"/>
    <property type="match status" value="1"/>
</dbReference>
<evidence type="ECO:0000259" key="4">
    <source>
        <dbReference type="SMART" id="SM00327"/>
    </source>
</evidence>
<keyword evidence="6" id="KW-1185">Reference proteome</keyword>
<gene>
    <name evidence="5" type="ORF">GCM10009119_05930</name>
</gene>
<keyword evidence="3" id="KW-0472">Membrane</keyword>
<dbReference type="Gene3D" id="1.25.40.10">
    <property type="entry name" value="Tetratricopeptide repeat domain"/>
    <property type="match status" value="1"/>
</dbReference>
<evidence type="ECO:0000256" key="2">
    <source>
        <dbReference type="SAM" id="MobiDB-lite"/>
    </source>
</evidence>
<dbReference type="SUPFAM" id="SSF48452">
    <property type="entry name" value="TPR-like"/>
    <property type="match status" value="1"/>
</dbReference>
<dbReference type="InterPro" id="IPR019734">
    <property type="entry name" value="TPR_rpt"/>
</dbReference>
<dbReference type="InterPro" id="IPR050768">
    <property type="entry name" value="UPF0353/GerABKA_families"/>
</dbReference>
<evidence type="ECO:0000313" key="6">
    <source>
        <dbReference type="Proteomes" id="UP001500469"/>
    </source>
</evidence>
<feature type="compositionally biased region" description="Basic and acidic residues" evidence="2">
    <location>
        <begin position="498"/>
        <end position="510"/>
    </location>
</feature>
<protein>
    <submittedName>
        <fullName evidence="5">VWA domain-containing protein</fullName>
    </submittedName>
</protein>
<keyword evidence="3" id="KW-0812">Transmembrane</keyword>
<name>A0ABN1MX60_9BACT</name>
<dbReference type="RefSeq" id="WP_343848317.1">
    <property type="nucleotide sequence ID" value="NZ_BAAAFI010000002.1"/>
</dbReference>
<feature type="domain" description="VWFA" evidence="4">
    <location>
        <begin position="99"/>
        <end position="275"/>
    </location>
</feature>
<comment type="caution">
    <text evidence="5">The sequence shown here is derived from an EMBL/GenBank/DDBJ whole genome shotgun (WGS) entry which is preliminary data.</text>
</comment>
<dbReference type="PROSITE" id="PS50005">
    <property type="entry name" value="TPR"/>
    <property type="match status" value="1"/>
</dbReference>
<organism evidence="5 6">
    <name type="scientific">Algoriphagus jejuensis</name>
    <dbReference type="NCBI Taxonomy" id="419934"/>
    <lineage>
        <taxon>Bacteria</taxon>
        <taxon>Pseudomonadati</taxon>
        <taxon>Bacteroidota</taxon>
        <taxon>Cytophagia</taxon>
        <taxon>Cytophagales</taxon>
        <taxon>Cyclobacteriaceae</taxon>
        <taxon>Algoriphagus</taxon>
    </lineage>
</organism>
<sequence length="575" mass="63502">MFDGVFPIDWEAFHFLRAKFLWLLVPVLLLPLIGLLSMRQDLAWKKVIAPHLRPYVIKKGSEGAKYAMQLMLALALSLGVLALAGPTWKKVEVPGQELETPVVILLDLSQSMMAADLQPNRLERAKFKISDLLEQNPQARVALVGFAGTAHTIVPLTRDYEIITSHIDGLSPSTMPFPGSDLENAFVLADSVMSVTTAPGTVLLLSDDLGEAEFAAIQQFVQANAGKVAVLPMGTDAGADVPMPHSKAFFKDSEGNVVHSSLDRQILSQLSSLDRVSVHDLTLDDSDVALISKSISDNLKFTEKPEEKDDAWRDMGLLLVIPMAFLLLLWFRRGWVMYGLVLILFSSCTEGSKFANLWYTPDFQGQRLSDRGDFAQAAQRFDDPMRKGVANFKAGNYSAAIEEFQQDTTAQGTYNLGLAYFQSGDTLAAMLAFQNAAELDPDFAPAQQANQQLQQMPRGESGMTPEKAEEADDGDQGKKAQNKQNDSMEDLSGGGQEATKKDMETARNEETVNSNIHMGKELDEVPDDITASKQPMSDKMLMRKVDDDPALFLQKKFEYQVKKSNQKPKADGKKW</sequence>
<evidence type="ECO:0000256" key="1">
    <source>
        <dbReference type="PROSITE-ProRule" id="PRU00339"/>
    </source>
</evidence>
<evidence type="ECO:0000313" key="5">
    <source>
        <dbReference type="EMBL" id="GAA0877625.1"/>
    </source>
</evidence>
<dbReference type="SMART" id="SM00028">
    <property type="entry name" value="TPR"/>
    <property type="match status" value="1"/>
</dbReference>
<accession>A0ABN1MX60</accession>
<dbReference type="EMBL" id="BAAAFI010000002">
    <property type="protein sequence ID" value="GAA0877625.1"/>
    <property type="molecule type" value="Genomic_DNA"/>
</dbReference>
<dbReference type="Proteomes" id="UP001500469">
    <property type="component" value="Unassembled WGS sequence"/>
</dbReference>
<dbReference type="Gene3D" id="3.40.50.410">
    <property type="entry name" value="von Willebrand factor, type A domain"/>
    <property type="match status" value="1"/>
</dbReference>
<reference evidence="5 6" key="1">
    <citation type="journal article" date="2019" name="Int. J. Syst. Evol. Microbiol.">
        <title>The Global Catalogue of Microorganisms (GCM) 10K type strain sequencing project: providing services to taxonomists for standard genome sequencing and annotation.</title>
        <authorList>
            <consortium name="The Broad Institute Genomics Platform"/>
            <consortium name="The Broad Institute Genome Sequencing Center for Infectious Disease"/>
            <person name="Wu L."/>
            <person name="Ma J."/>
        </authorList>
    </citation>
    <scope>NUCLEOTIDE SEQUENCE [LARGE SCALE GENOMIC DNA]</scope>
    <source>
        <strain evidence="5 6">JCM 16112</strain>
    </source>
</reference>
<dbReference type="Pfam" id="PF13519">
    <property type="entry name" value="VWA_2"/>
    <property type="match status" value="1"/>
</dbReference>
<dbReference type="InterPro" id="IPR011990">
    <property type="entry name" value="TPR-like_helical_dom_sf"/>
</dbReference>
<dbReference type="SUPFAM" id="SSF53300">
    <property type="entry name" value="vWA-like"/>
    <property type="match status" value="1"/>
</dbReference>